<proteinExistence type="inferred from homology"/>
<evidence type="ECO:0000256" key="2">
    <source>
        <dbReference type="ARBA" id="ARBA00022857"/>
    </source>
</evidence>
<dbReference type="Proteomes" id="UP000217199">
    <property type="component" value="Unassembled WGS sequence"/>
</dbReference>
<dbReference type="OrthoDB" id="300709at2759"/>
<dbReference type="InterPro" id="IPR036291">
    <property type="entry name" value="NAD(P)-bd_dom_sf"/>
</dbReference>
<dbReference type="Pfam" id="PF05368">
    <property type="entry name" value="NmrA"/>
    <property type="match status" value="1"/>
</dbReference>
<accession>A0A286UWB3</accession>
<dbReference type="PANTHER" id="PTHR42748:SF14">
    <property type="entry name" value="SNOAL-LIKE DOMAIN-CONTAINING PROTEIN"/>
    <property type="match status" value="1"/>
</dbReference>
<comment type="similarity">
    <text evidence="1">Belongs to the NmrA-type oxidoreductase family.</text>
</comment>
<evidence type="ECO:0000313" key="4">
    <source>
        <dbReference type="EMBL" id="PAV23889.1"/>
    </source>
</evidence>
<dbReference type="EMBL" id="NBII01000001">
    <property type="protein sequence ID" value="PAV23889.1"/>
    <property type="molecule type" value="Genomic_DNA"/>
</dbReference>
<dbReference type="GO" id="GO:0005634">
    <property type="term" value="C:nucleus"/>
    <property type="evidence" value="ECO:0007669"/>
    <property type="project" value="TreeGrafter"/>
</dbReference>
<evidence type="ECO:0000313" key="5">
    <source>
        <dbReference type="Proteomes" id="UP000217199"/>
    </source>
</evidence>
<protein>
    <submittedName>
        <fullName evidence="4">NAD P-binding protein</fullName>
    </submittedName>
</protein>
<organism evidence="4 5">
    <name type="scientific">Pyrrhoderma noxium</name>
    <dbReference type="NCBI Taxonomy" id="2282107"/>
    <lineage>
        <taxon>Eukaryota</taxon>
        <taxon>Fungi</taxon>
        <taxon>Dikarya</taxon>
        <taxon>Basidiomycota</taxon>
        <taxon>Agaricomycotina</taxon>
        <taxon>Agaricomycetes</taxon>
        <taxon>Hymenochaetales</taxon>
        <taxon>Hymenochaetaceae</taxon>
        <taxon>Pyrrhoderma</taxon>
    </lineage>
</organism>
<dbReference type="Gene3D" id="3.40.50.720">
    <property type="entry name" value="NAD(P)-binding Rossmann-like Domain"/>
    <property type="match status" value="1"/>
</dbReference>
<keyword evidence="2" id="KW-0521">NADP</keyword>
<dbReference type="AlphaFoldDB" id="A0A286UWB3"/>
<dbReference type="PANTHER" id="PTHR42748">
    <property type="entry name" value="NITROGEN METABOLITE REPRESSION PROTEIN NMRA FAMILY MEMBER"/>
    <property type="match status" value="1"/>
</dbReference>
<dbReference type="CDD" id="cd05251">
    <property type="entry name" value="NmrA_like_SDR_a"/>
    <property type="match status" value="1"/>
</dbReference>
<sequence length="357" mass="40175">MSNKKLILVIGATGAQGIAVIDALLAPSKDGNPSPYSVRALTRDPKSQRARELTAKGIECVKGSFEDFPAVLAALKGVYGVWANTDGFTVGEAREIYAGMRIFELAKQIKTVRHYIWSSLDYVTKVANYDPKYQCDHYDAKGRVQEWLERQETFPNEDGMSWSTVTTAAYMEMLNFPMFGPIKRRSDGTHVFVSPIGNGSVPMIALADLGFWARFSFDNRAQVSGKELKVISQYVKWEGPDGLVETFKRITGQKAVYVPQSVEEWMNNFTTTDIPVAADTSEGTTWRKNFTGWWNLFRDDIIIRDIEWIRSIHPQSFTLESWMKENNYAGKSDSGVLKATADRGYFHGLNEEAVSKL</sequence>
<keyword evidence="5" id="KW-1185">Reference proteome</keyword>
<name>A0A286UWB3_9AGAM</name>
<dbReference type="STRING" id="2282107.A0A286UWB3"/>
<dbReference type="InterPro" id="IPR008030">
    <property type="entry name" value="NmrA-like"/>
</dbReference>
<evidence type="ECO:0000259" key="3">
    <source>
        <dbReference type="Pfam" id="PF05368"/>
    </source>
</evidence>
<feature type="domain" description="NmrA-like" evidence="3">
    <location>
        <begin position="4"/>
        <end position="269"/>
    </location>
</feature>
<comment type="caution">
    <text evidence="4">The sequence shown here is derived from an EMBL/GenBank/DDBJ whole genome shotgun (WGS) entry which is preliminary data.</text>
</comment>
<dbReference type="Gene3D" id="3.90.25.10">
    <property type="entry name" value="UDP-galactose 4-epimerase, domain 1"/>
    <property type="match status" value="1"/>
</dbReference>
<gene>
    <name evidence="4" type="ORF">PNOK_0095700</name>
</gene>
<dbReference type="InParanoid" id="A0A286UWB3"/>
<reference evidence="4 5" key="1">
    <citation type="journal article" date="2017" name="Mol. Ecol.">
        <title>Comparative and population genomic landscape of Phellinus noxius: A hypervariable fungus causing root rot in trees.</title>
        <authorList>
            <person name="Chung C.L."/>
            <person name="Lee T.J."/>
            <person name="Akiba M."/>
            <person name="Lee H.H."/>
            <person name="Kuo T.H."/>
            <person name="Liu D."/>
            <person name="Ke H.M."/>
            <person name="Yokoi T."/>
            <person name="Roa M.B."/>
            <person name="Lu M.J."/>
            <person name="Chang Y.Y."/>
            <person name="Ann P.J."/>
            <person name="Tsai J.N."/>
            <person name="Chen C.Y."/>
            <person name="Tzean S.S."/>
            <person name="Ota Y."/>
            <person name="Hattori T."/>
            <person name="Sahashi N."/>
            <person name="Liou R.F."/>
            <person name="Kikuchi T."/>
            <person name="Tsai I.J."/>
        </authorList>
    </citation>
    <scope>NUCLEOTIDE SEQUENCE [LARGE SCALE GENOMIC DNA]</scope>
    <source>
        <strain evidence="4 5">FFPRI411160</strain>
    </source>
</reference>
<dbReference type="SUPFAM" id="SSF51735">
    <property type="entry name" value="NAD(P)-binding Rossmann-fold domains"/>
    <property type="match status" value="1"/>
</dbReference>
<dbReference type="InterPro" id="IPR051164">
    <property type="entry name" value="NmrA-like_oxidored"/>
</dbReference>
<evidence type="ECO:0000256" key="1">
    <source>
        <dbReference type="ARBA" id="ARBA00006328"/>
    </source>
</evidence>